<proteinExistence type="predicted"/>
<organism evidence="2 3">
    <name type="scientific">[Myrmecia] bisecta</name>
    <dbReference type="NCBI Taxonomy" id="41462"/>
    <lineage>
        <taxon>Eukaryota</taxon>
        <taxon>Viridiplantae</taxon>
        <taxon>Chlorophyta</taxon>
        <taxon>core chlorophytes</taxon>
        <taxon>Trebouxiophyceae</taxon>
        <taxon>Trebouxiales</taxon>
        <taxon>Trebouxiaceae</taxon>
        <taxon>Myrmecia</taxon>
    </lineage>
</organism>
<keyword evidence="3" id="KW-1185">Reference proteome</keyword>
<accession>A0AAW1QTV8</accession>
<dbReference type="Proteomes" id="UP001489004">
    <property type="component" value="Unassembled WGS sequence"/>
</dbReference>
<reference evidence="2 3" key="1">
    <citation type="journal article" date="2024" name="Nat. Commun.">
        <title>Phylogenomics reveals the evolutionary origins of lichenization in chlorophyte algae.</title>
        <authorList>
            <person name="Puginier C."/>
            <person name="Libourel C."/>
            <person name="Otte J."/>
            <person name="Skaloud P."/>
            <person name="Haon M."/>
            <person name="Grisel S."/>
            <person name="Petersen M."/>
            <person name="Berrin J.G."/>
            <person name="Delaux P.M."/>
            <person name="Dal Grande F."/>
            <person name="Keller J."/>
        </authorList>
    </citation>
    <scope>NUCLEOTIDE SEQUENCE [LARGE SCALE GENOMIC DNA]</scope>
    <source>
        <strain evidence="2 3">SAG 2043</strain>
    </source>
</reference>
<dbReference type="PANTHER" id="PTHR47605">
    <property type="entry name" value="TRANSCRIPTIONAL ELONGATION REGULATOR MINIYO"/>
    <property type="match status" value="1"/>
</dbReference>
<dbReference type="PANTHER" id="PTHR47605:SF2">
    <property type="entry name" value="TRANSCRIPTIONAL ELONGATION REGULATOR MINIYO"/>
    <property type="match status" value="1"/>
</dbReference>
<feature type="region of interest" description="Disordered" evidence="1">
    <location>
        <begin position="1"/>
        <end position="47"/>
    </location>
</feature>
<protein>
    <submittedName>
        <fullName evidence="2">Uncharacterized protein</fullName>
    </submittedName>
</protein>
<evidence type="ECO:0000256" key="1">
    <source>
        <dbReference type="SAM" id="MobiDB-lite"/>
    </source>
</evidence>
<comment type="caution">
    <text evidence="2">The sequence shown here is derived from an EMBL/GenBank/DDBJ whole genome shotgun (WGS) entry which is preliminary data.</text>
</comment>
<evidence type="ECO:0000313" key="3">
    <source>
        <dbReference type="Proteomes" id="UP001489004"/>
    </source>
</evidence>
<sequence length="212" mass="21711">MADAAVPRGKQREEALPGRSGAATLPTIAEGAASGESSEDEEGSGAAASFDQGTAVGCVLTLMLGLEASGSAYTAGMDPGRKLKDMLDLVFSPQAGSGPGTELEPESELWLDPLRWAEQFAAVSYGDPLFGAVLALLLRPDMPSAVQGTVLQVLADQRVLHALPSLADAPGGPPAFLAGPPPRDIIELRIAFAESCCGGDTALLAKLHHASH</sequence>
<evidence type="ECO:0000313" key="2">
    <source>
        <dbReference type="EMBL" id="KAK9824522.1"/>
    </source>
</evidence>
<dbReference type="EMBL" id="JALJOR010000002">
    <property type="protein sequence ID" value="KAK9824522.1"/>
    <property type="molecule type" value="Genomic_DNA"/>
</dbReference>
<dbReference type="InterPro" id="IPR055326">
    <property type="entry name" value="MINIYO"/>
</dbReference>
<name>A0AAW1QTV8_9CHLO</name>
<dbReference type="AlphaFoldDB" id="A0AAW1QTV8"/>
<gene>
    <name evidence="2" type="ORF">WJX72_011076</name>
</gene>